<feature type="transmembrane region" description="Helical" evidence="8">
    <location>
        <begin position="690"/>
        <end position="710"/>
    </location>
</feature>
<feature type="transmembrane region" description="Helical" evidence="8">
    <location>
        <begin position="131"/>
        <end position="151"/>
    </location>
</feature>
<dbReference type="AlphaFoldDB" id="A0A7E4ZZF6"/>
<reference evidence="10" key="1">
    <citation type="journal article" date="2013" name="Genetics">
        <title>The draft genome and transcriptome of Panagrellus redivivus are shaped by the harsh demands of a free-living lifestyle.</title>
        <authorList>
            <person name="Srinivasan J."/>
            <person name="Dillman A.R."/>
            <person name="Macchietto M.G."/>
            <person name="Heikkinen L."/>
            <person name="Lakso M."/>
            <person name="Fracchia K.M."/>
            <person name="Antoshechkin I."/>
            <person name="Mortazavi A."/>
            <person name="Wong G."/>
            <person name="Sternberg P.W."/>
        </authorList>
    </citation>
    <scope>NUCLEOTIDE SEQUENCE [LARGE SCALE GENOMIC DNA]</scope>
    <source>
        <strain evidence="10">MT8872</strain>
    </source>
</reference>
<evidence type="ECO:0000259" key="9">
    <source>
        <dbReference type="PROSITE" id="PS50156"/>
    </source>
</evidence>
<dbReference type="GO" id="GO:0018996">
    <property type="term" value="P:molting cycle, collagen and cuticulin-based cuticle"/>
    <property type="evidence" value="ECO:0007669"/>
    <property type="project" value="UniProtKB-ARBA"/>
</dbReference>
<dbReference type="Gene3D" id="1.20.1640.10">
    <property type="entry name" value="Multidrug efflux transporter AcrB transmembrane domain"/>
    <property type="match status" value="2"/>
</dbReference>
<dbReference type="FunFam" id="1.20.1640.10:FF:000031">
    <property type="entry name" value="PaTChed family"/>
    <property type="match status" value="1"/>
</dbReference>
<evidence type="ECO:0000313" key="10">
    <source>
        <dbReference type="Proteomes" id="UP000492821"/>
    </source>
</evidence>
<evidence type="ECO:0000256" key="5">
    <source>
        <dbReference type="ARBA" id="ARBA00023136"/>
    </source>
</evidence>
<dbReference type="Pfam" id="PF12349">
    <property type="entry name" value="Sterol-sensing"/>
    <property type="match status" value="1"/>
</dbReference>
<protein>
    <submittedName>
        <fullName evidence="11">SSD domain-containing protein</fullName>
    </submittedName>
</protein>
<keyword evidence="10" id="KW-1185">Reference proteome</keyword>
<feature type="transmembrane region" description="Helical" evidence="8">
    <location>
        <begin position="172"/>
        <end position="193"/>
    </location>
</feature>
<dbReference type="InterPro" id="IPR053958">
    <property type="entry name" value="HMGCR/SNAP/NPC1-like_SSD"/>
</dbReference>
<proteinExistence type="inferred from homology"/>
<keyword evidence="3 8" id="KW-0812">Transmembrane</keyword>
<dbReference type="PROSITE" id="PS50156">
    <property type="entry name" value="SSD"/>
    <property type="match status" value="1"/>
</dbReference>
<evidence type="ECO:0000256" key="8">
    <source>
        <dbReference type="SAM" id="Phobius"/>
    </source>
</evidence>
<dbReference type="GO" id="GO:0005886">
    <property type="term" value="C:plasma membrane"/>
    <property type="evidence" value="ECO:0007669"/>
    <property type="project" value="TreeGrafter"/>
</dbReference>
<accession>A0A7E4ZZF6</accession>
<sequence length="846" mass="94361">MAAEIVSEWQRLFTQSIYNHELNFRTVSSSDGAEPVKELKRIIHPLASTSISDMLAEFCDFNYRIIFIGYVLMLVYAVYSQMRLDDRYLPKATSCMGLAVAGVLIVTFASISGLGLATWFGIEFNAATTQIVPFLTLGIGVDNVFLLLHNYPQVVANVKHSEIGVLLKETGMSILMTSTNNIFAFLAGTMLPIPALRSFCTQSSILLTFNLIAVLTIYPAIIGLDLRRRKSGRRDIFCCAVTSDSISEVEEDDDDTLQRPTTDSAYGVLRDKPRFSKSDEEDDDDIDDENGSWLHAFLRKYYIPLVRLPLTKAAIIAISVSLFAIGIIGLQYSVQGLELSDVLPDNTAPAAFLKARDKYFSFYPMSIVLRGDKLDFAHKQHLIENLRSEIGESKFIVKLASNEPSERYWLGLFQEWLIGLQAKLEDAHRDGFFSDGVAVFDENKNKSISNELRIAVSMVCSYGMTYDCSRIQKGVKLIDASGTINEEGFYNYLYAWVEYENMFYTVSQASFYPKLKKLRQGPPNNKYRFFIPPAPQPVYSQIPFYLTGVKDTPGIVAMIKEIRAICDKYAEQGLDNYPSGIAFTFWEQYLDLTQNLMVAIGIIAFAVFCVISLLLFNPWAAACIMIILLMMTVELAGFLGLCQIKLNPVSAVSLITAVGLGVEFTAHVVFAFLTSLGTRNERMVACIDRVFVPVIHGALSTLLGILMLGFSEFEFVVKYFFIIMFALIIIGLVNGLALLPVLLSLIGPSCEIRPTNGTNRLPVPPALPRHRRDRYDTNGFNNRAHRHPLAMNPLGGRDSKSFLPQSPAALTKAFDNVSSSFRRPPAGGHHQLLRTPPSEFVAENNV</sequence>
<reference evidence="11" key="2">
    <citation type="submission" date="2020-10" db="UniProtKB">
        <authorList>
            <consortium name="WormBaseParasite"/>
        </authorList>
    </citation>
    <scope>IDENTIFICATION</scope>
</reference>
<dbReference type="GO" id="GO:0097108">
    <property type="term" value="F:hedgehog family protein binding"/>
    <property type="evidence" value="ECO:0007669"/>
    <property type="project" value="TreeGrafter"/>
</dbReference>
<dbReference type="InterPro" id="IPR000731">
    <property type="entry name" value="SSD"/>
</dbReference>
<name>A0A7E4ZZF6_PANRE</name>
<feature type="transmembrane region" description="Helical" evidence="8">
    <location>
        <begin position="205"/>
        <end position="224"/>
    </location>
</feature>
<evidence type="ECO:0000256" key="7">
    <source>
        <dbReference type="SAM" id="MobiDB-lite"/>
    </source>
</evidence>
<keyword evidence="6" id="KW-0325">Glycoprotein</keyword>
<evidence type="ECO:0000256" key="2">
    <source>
        <dbReference type="ARBA" id="ARBA00005585"/>
    </source>
</evidence>
<evidence type="ECO:0000256" key="3">
    <source>
        <dbReference type="ARBA" id="ARBA00022692"/>
    </source>
</evidence>
<feature type="transmembrane region" description="Helical" evidence="8">
    <location>
        <begin position="99"/>
        <end position="119"/>
    </location>
</feature>
<dbReference type="Proteomes" id="UP000492821">
    <property type="component" value="Unassembled WGS sequence"/>
</dbReference>
<feature type="transmembrane region" description="Helical" evidence="8">
    <location>
        <begin position="596"/>
        <end position="616"/>
    </location>
</feature>
<feature type="domain" description="SSD" evidence="9">
    <location>
        <begin position="62"/>
        <end position="224"/>
    </location>
</feature>
<dbReference type="SUPFAM" id="SSF82866">
    <property type="entry name" value="Multidrug efflux transporter AcrB transmembrane domain"/>
    <property type="match status" value="2"/>
</dbReference>
<organism evidence="10 11">
    <name type="scientific">Panagrellus redivivus</name>
    <name type="common">Microworm</name>
    <dbReference type="NCBI Taxonomy" id="6233"/>
    <lineage>
        <taxon>Eukaryota</taxon>
        <taxon>Metazoa</taxon>
        <taxon>Ecdysozoa</taxon>
        <taxon>Nematoda</taxon>
        <taxon>Chromadorea</taxon>
        <taxon>Rhabditida</taxon>
        <taxon>Tylenchina</taxon>
        <taxon>Panagrolaimomorpha</taxon>
        <taxon>Panagrolaimoidea</taxon>
        <taxon>Panagrolaimidae</taxon>
        <taxon>Panagrellus</taxon>
    </lineage>
</organism>
<feature type="region of interest" description="Disordered" evidence="7">
    <location>
        <begin position="823"/>
        <end position="846"/>
    </location>
</feature>
<dbReference type="GO" id="GO:0008158">
    <property type="term" value="F:hedgehog receptor activity"/>
    <property type="evidence" value="ECO:0007669"/>
    <property type="project" value="TreeGrafter"/>
</dbReference>
<keyword evidence="5 8" id="KW-0472">Membrane</keyword>
<keyword evidence="4 8" id="KW-1133">Transmembrane helix</keyword>
<dbReference type="PANTHER" id="PTHR46022:SF1">
    <property type="entry name" value="PROTEIN PATCHED"/>
    <property type="match status" value="1"/>
</dbReference>
<evidence type="ECO:0000256" key="6">
    <source>
        <dbReference type="ARBA" id="ARBA00023180"/>
    </source>
</evidence>
<dbReference type="GO" id="GO:0045879">
    <property type="term" value="P:negative regulation of smoothened signaling pathway"/>
    <property type="evidence" value="ECO:0007669"/>
    <property type="project" value="TreeGrafter"/>
</dbReference>
<feature type="transmembrane region" description="Helical" evidence="8">
    <location>
        <begin position="652"/>
        <end position="678"/>
    </location>
</feature>
<comment type="similarity">
    <text evidence="2">Belongs to the patched family.</text>
</comment>
<feature type="transmembrane region" description="Helical" evidence="8">
    <location>
        <begin position="61"/>
        <end position="79"/>
    </location>
</feature>
<feature type="transmembrane region" description="Helical" evidence="8">
    <location>
        <begin position="623"/>
        <end position="646"/>
    </location>
</feature>
<feature type="transmembrane region" description="Helical" evidence="8">
    <location>
        <begin position="716"/>
        <end position="743"/>
    </location>
</feature>
<dbReference type="GO" id="GO:0005119">
    <property type="term" value="F:smoothened binding"/>
    <property type="evidence" value="ECO:0007669"/>
    <property type="project" value="TreeGrafter"/>
</dbReference>
<dbReference type="WBParaSite" id="Pan_g4702.t1">
    <property type="protein sequence ID" value="Pan_g4702.t1"/>
    <property type="gene ID" value="Pan_g4702"/>
</dbReference>
<feature type="transmembrane region" description="Helical" evidence="8">
    <location>
        <begin position="313"/>
        <end position="334"/>
    </location>
</feature>
<evidence type="ECO:0000313" key="11">
    <source>
        <dbReference type="WBParaSite" id="Pan_g4702.t1"/>
    </source>
</evidence>
<dbReference type="PANTHER" id="PTHR46022">
    <property type="entry name" value="PROTEIN PATCHED"/>
    <property type="match status" value="1"/>
</dbReference>
<evidence type="ECO:0000256" key="1">
    <source>
        <dbReference type="ARBA" id="ARBA00004141"/>
    </source>
</evidence>
<comment type="subcellular location">
    <subcellularLocation>
        <location evidence="1">Membrane</location>
        <topology evidence="1">Multi-pass membrane protein</topology>
    </subcellularLocation>
</comment>
<evidence type="ECO:0000256" key="4">
    <source>
        <dbReference type="ARBA" id="ARBA00022989"/>
    </source>
</evidence>